<dbReference type="EMBL" id="CP009225">
    <property type="protein sequence ID" value="AKC63208.1"/>
    <property type="molecule type" value="Genomic_DNA"/>
</dbReference>
<sequence length="103" mass="12190">MSQKKIFELFIVNTMDITTMKECKRMKKGTRLKKQVHHLKFYRNGRNITAVMTNETGAIKGVGVAKCNPKDRFDIRKGLQLSEIRAREDFYRSTANRFLWEEF</sequence>
<dbReference type="Proteomes" id="UP000033052">
    <property type="component" value="Chromosome"/>
</dbReference>
<dbReference type="AlphaFoldDB" id="A0A7U4LNM5"/>
<dbReference type="GeneID" id="92939143"/>
<organism evidence="1 2">
    <name type="scientific">Clostridium sporogenes</name>
    <dbReference type="NCBI Taxonomy" id="1509"/>
    <lineage>
        <taxon>Bacteria</taxon>
        <taxon>Bacillati</taxon>
        <taxon>Bacillota</taxon>
        <taxon>Clostridia</taxon>
        <taxon>Eubacteriales</taxon>
        <taxon>Clostridiaceae</taxon>
        <taxon>Clostridium</taxon>
    </lineage>
</organism>
<evidence type="ECO:0000313" key="1">
    <source>
        <dbReference type="EMBL" id="AKC63208.1"/>
    </source>
</evidence>
<name>A0A7U4LNM5_CLOSG</name>
<accession>A0A7U4LNM5</accession>
<dbReference type="KEGG" id="cld:CLSPO_c24880"/>
<dbReference type="RefSeq" id="WP_033060330.1">
    <property type="nucleotide sequence ID" value="NZ_CP009225.1"/>
</dbReference>
<reference evidence="1 2" key="1">
    <citation type="journal article" date="2015" name="PLoS ONE">
        <title>A universal mariner transposon system for forward genetic studies in the genus clostridium.</title>
        <authorList>
            <person name="Zhang Y."/>
            <person name="Grosse-Honebrink A."/>
            <person name="Minton N.P."/>
        </authorList>
    </citation>
    <scope>NUCLEOTIDE SEQUENCE [LARGE SCALE GENOMIC DNA]</scope>
    <source>
        <strain evidence="1 2">NCIMB 10696</strain>
    </source>
</reference>
<evidence type="ECO:0000313" key="2">
    <source>
        <dbReference type="Proteomes" id="UP000033052"/>
    </source>
</evidence>
<protein>
    <submittedName>
        <fullName evidence="1">Uncharacterized protein</fullName>
    </submittedName>
</protein>
<gene>
    <name evidence="1" type="ORF">CLSPO_c24880</name>
</gene>
<proteinExistence type="predicted"/>